<dbReference type="InterPro" id="IPR006121">
    <property type="entry name" value="HMA_dom"/>
</dbReference>
<dbReference type="EMBL" id="NJGD01000020">
    <property type="protein sequence ID" value="PJR11308.1"/>
    <property type="molecule type" value="Genomic_DNA"/>
</dbReference>
<comment type="caution">
    <text evidence="3">The sequence shown here is derived from an EMBL/GenBank/DDBJ whole genome shotgun (WGS) entry which is preliminary data.</text>
</comment>
<keyword evidence="1" id="KW-0479">Metal-binding</keyword>
<sequence>MHHLIVEDMTCGHCAATVEKAVRAADPQAKVAVNLEAKTASIESGIGSDVFIAAIEDAGYRASFKKSCRSHVD</sequence>
<organism evidence="3 4">
    <name type="scientific">Rhizobium meliloti</name>
    <name type="common">Ensifer meliloti</name>
    <name type="synonym">Sinorhizobium meliloti</name>
    <dbReference type="NCBI Taxonomy" id="382"/>
    <lineage>
        <taxon>Bacteria</taxon>
        <taxon>Pseudomonadati</taxon>
        <taxon>Pseudomonadota</taxon>
        <taxon>Alphaproteobacteria</taxon>
        <taxon>Hyphomicrobiales</taxon>
        <taxon>Rhizobiaceae</taxon>
        <taxon>Sinorhizobium/Ensifer group</taxon>
        <taxon>Sinorhizobium</taxon>
    </lineage>
</organism>
<evidence type="ECO:0000259" key="2">
    <source>
        <dbReference type="PROSITE" id="PS50846"/>
    </source>
</evidence>
<evidence type="ECO:0000313" key="3">
    <source>
        <dbReference type="EMBL" id="PJR11308.1"/>
    </source>
</evidence>
<evidence type="ECO:0000313" key="4">
    <source>
        <dbReference type="Proteomes" id="UP000231987"/>
    </source>
</evidence>
<dbReference type="PROSITE" id="PS01047">
    <property type="entry name" value="HMA_1"/>
    <property type="match status" value="1"/>
</dbReference>
<feature type="domain" description="HMA" evidence="2">
    <location>
        <begin position="1"/>
        <end position="63"/>
    </location>
</feature>
<dbReference type="GO" id="GO:0046872">
    <property type="term" value="F:metal ion binding"/>
    <property type="evidence" value="ECO:0007669"/>
    <property type="project" value="UniProtKB-KW"/>
</dbReference>
<dbReference type="InterPro" id="IPR036163">
    <property type="entry name" value="HMA_dom_sf"/>
</dbReference>
<dbReference type="Gene3D" id="3.30.70.100">
    <property type="match status" value="1"/>
</dbReference>
<dbReference type="RefSeq" id="WP_100674329.1">
    <property type="nucleotide sequence ID" value="NZ_NJGD01000020.1"/>
</dbReference>
<accession>A0A2J0YV25</accession>
<dbReference type="AlphaFoldDB" id="A0A2J0YV25"/>
<dbReference type="SUPFAM" id="SSF55008">
    <property type="entry name" value="HMA, heavy metal-associated domain"/>
    <property type="match status" value="1"/>
</dbReference>
<gene>
    <name evidence="3" type="ORF">CEJ86_27930</name>
</gene>
<reference evidence="3 4" key="1">
    <citation type="submission" date="2017-06" db="EMBL/GenBank/DDBJ databases">
        <title>Ensifer strains isolated from leguminous trees and herbs display diverse denitrification phenotypes with some acting as strong N2O sinks.</title>
        <authorList>
            <person name="Woliy K."/>
            <person name="Mania D."/>
            <person name="Bakken L.R."/>
            <person name="Frostegard A."/>
        </authorList>
    </citation>
    <scope>NUCLEOTIDE SEQUENCE [LARGE SCALE GENOMIC DNA]</scope>
    <source>
        <strain evidence="3 4">AC50a</strain>
    </source>
</reference>
<dbReference type="CDD" id="cd00371">
    <property type="entry name" value="HMA"/>
    <property type="match status" value="1"/>
</dbReference>
<dbReference type="InterPro" id="IPR017969">
    <property type="entry name" value="Heavy-metal-associated_CS"/>
</dbReference>
<dbReference type="Proteomes" id="UP000231987">
    <property type="component" value="Unassembled WGS sequence"/>
</dbReference>
<protein>
    <submittedName>
        <fullName evidence="3">Heavy metal-binding protein</fullName>
    </submittedName>
</protein>
<dbReference type="PROSITE" id="PS50846">
    <property type="entry name" value="HMA_2"/>
    <property type="match status" value="1"/>
</dbReference>
<proteinExistence type="predicted"/>
<dbReference type="Pfam" id="PF00403">
    <property type="entry name" value="HMA"/>
    <property type="match status" value="1"/>
</dbReference>
<name>A0A2J0YV25_RHIML</name>
<evidence type="ECO:0000256" key="1">
    <source>
        <dbReference type="ARBA" id="ARBA00022723"/>
    </source>
</evidence>